<dbReference type="EMBL" id="GBRH01204192">
    <property type="protein sequence ID" value="JAD93703.1"/>
    <property type="molecule type" value="Transcribed_RNA"/>
</dbReference>
<sequence length="146" mass="16472">MMMTSTTTPAATPTMRPSKMWEVLFFKHHVDMVRIHIVISIYKAEETNSTSSPSCSMAGSTSTRRAPIKIERAIGMDPDTHQIENLVIVAVKTLMVSSYALGWSMVILAASYMVICKVGFGLEEVDHLLRGVLHSDRFPWWNVEWK</sequence>
<reference evidence="2" key="2">
    <citation type="journal article" date="2015" name="Data Brief">
        <title>Shoot transcriptome of the giant reed, Arundo donax.</title>
        <authorList>
            <person name="Barrero R.A."/>
            <person name="Guerrero F.D."/>
            <person name="Moolhuijzen P."/>
            <person name="Goolsby J.A."/>
            <person name="Tidwell J."/>
            <person name="Bellgard S.E."/>
            <person name="Bellgard M.I."/>
        </authorList>
    </citation>
    <scope>NUCLEOTIDE SEQUENCE</scope>
    <source>
        <tissue evidence="2">Shoot tissue taken approximately 20 cm above the soil surface</tissue>
    </source>
</reference>
<evidence type="ECO:0000256" key="1">
    <source>
        <dbReference type="SAM" id="Phobius"/>
    </source>
</evidence>
<proteinExistence type="predicted"/>
<keyword evidence="1" id="KW-0472">Membrane</keyword>
<evidence type="ECO:0000313" key="2">
    <source>
        <dbReference type="EMBL" id="JAD93703.1"/>
    </source>
</evidence>
<accession>A0A0A9E3V5</accession>
<organism evidence="2">
    <name type="scientific">Arundo donax</name>
    <name type="common">Giant reed</name>
    <name type="synonym">Donax arundinaceus</name>
    <dbReference type="NCBI Taxonomy" id="35708"/>
    <lineage>
        <taxon>Eukaryota</taxon>
        <taxon>Viridiplantae</taxon>
        <taxon>Streptophyta</taxon>
        <taxon>Embryophyta</taxon>
        <taxon>Tracheophyta</taxon>
        <taxon>Spermatophyta</taxon>
        <taxon>Magnoliopsida</taxon>
        <taxon>Liliopsida</taxon>
        <taxon>Poales</taxon>
        <taxon>Poaceae</taxon>
        <taxon>PACMAD clade</taxon>
        <taxon>Arundinoideae</taxon>
        <taxon>Arundineae</taxon>
        <taxon>Arundo</taxon>
    </lineage>
</organism>
<feature type="transmembrane region" description="Helical" evidence="1">
    <location>
        <begin position="100"/>
        <end position="120"/>
    </location>
</feature>
<keyword evidence="1" id="KW-0812">Transmembrane</keyword>
<keyword evidence="1" id="KW-1133">Transmembrane helix</keyword>
<dbReference type="AlphaFoldDB" id="A0A0A9E3V5"/>
<reference evidence="2" key="1">
    <citation type="submission" date="2014-09" db="EMBL/GenBank/DDBJ databases">
        <authorList>
            <person name="Magalhaes I.L.F."/>
            <person name="Oliveira U."/>
            <person name="Santos F.R."/>
            <person name="Vidigal T.H.D.A."/>
            <person name="Brescovit A.D."/>
            <person name="Santos A.J."/>
        </authorList>
    </citation>
    <scope>NUCLEOTIDE SEQUENCE</scope>
    <source>
        <tissue evidence="2">Shoot tissue taken approximately 20 cm above the soil surface</tissue>
    </source>
</reference>
<name>A0A0A9E3V5_ARUDO</name>
<protein>
    <submittedName>
        <fullName evidence="2">Uncharacterized protein</fullName>
    </submittedName>
</protein>